<organism evidence="1 2">
    <name type="scientific">Ogataea philodendri</name>
    <dbReference type="NCBI Taxonomy" id="1378263"/>
    <lineage>
        <taxon>Eukaryota</taxon>
        <taxon>Fungi</taxon>
        <taxon>Dikarya</taxon>
        <taxon>Ascomycota</taxon>
        <taxon>Saccharomycotina</taxon>
        <taxon>Pichiomycetes</taxon>
        <taxon>Pichiales</taxon>
        <taxon>Pichiaceae</taxon>
        <taxon>Ogataea</taxon>
    </lineage>
</organism>
<sequence>MSLEKLQKEVDELKELVGKQSKLISRTGEQVLRFQLKQTDKQLSEIEVPKIGADGSVTKQDSIDTSEFATNDDIVQLVGELQGQLNILEQRSLRRTINSGLTKDTDLVAPVLNSDGLEAPEALYPTTLKDFKELTGDAVLSLCHFYELLPPTMEEEAMLRAFMEGKIKSPNIDPSEFKPSADDYSKPVLDGLYDELARFLGIRVRRTENAW</sequence>
<dbReference type="Proteomes" id="UP000769157">
    <property type="component" value="Unassembled WGS sequence"/>
</dbReference>
<dbReference type="AlphaFoldDB" id="A0A9P8P337"/>
<dbReference type="OrthoDB" id="4076200at2759"/>
<evidence type="ECO:0000313" key="2">
    <source>
        <dbReference type="Proteomes" id="UP000769157"/>
    </source>
</evidence>
<dbReference type="InterPro" id="IPR012917">
    <property type="entry name" value="DUF3294"/>
</dbReference>
<dbReference type="GeneID" id="70236843"/>
<reference evidence="1" key="2">
    <citation type="submission" date="2021-01" db="EMBL/GenBank/DDBJ databases">
        <authorList>
            <person name="Schikora-Tamarit M.A."/>
        </authorList>
    </citation>
    <scope>NUCLEOTIDE SEQUENCE</scope>
    <source>
        <strain evidence="1">CBS6075</strain>
    </source>
</reference>
<evidence type="ECO:0000313" key="1">
    <source>
        <dbReference type="EMBL" id="KAH3664164.1"/>
    </source>
</evidence>
<dbReference type="RefSeq" id="XP_046060444.1">
    <property type="nucleotide sequence ID" value="XM_046206004.1"/>
</dbReference>
<dbReference type="Pfam" id="PF07957">
    <property type="entry name" value="DUF3294"/>
    <property type="match status" value="1"/>
</dbReference>
<name>A0A9P8P337_9ASCO</name>
<reference evidence="1" key="1">
    <citation type="journal article" date="2021" name="Open Biol.">
        <title>Shared evolutionary footprints suggest mitochondrial oxidative damage underlies multiple complex I losses in fungi.</title>
        <authorList>
            <person name="Schikora-Tamarit M.A."/>
            <person name="Marcet-Houben M."/>
            <person name="Nosek J."/>
            <person name="Gabaldon T."/>
        </authorList>
    </citation>
    <scope>NUCLEOTIDE SEQUENCE</scope>
    <source>
        <strain evidence="1">CBS6075</strain>
    </source>
</reference>
<comment type="caution">
    <text evidence="1">The sequence shown here is derived from an EMBL/GenBank/DDBJ whole genome shotgun (WGS) entry which is preliminary data.</text>
</comment>
<accession>A0A9P8P337</accession>
<gene>
    <name evidence="1" type="ORF">OGAPHI_004878</name>
</gene>
<protein>
    <recommendedName>
        <fullName evidence="3">Mrp8p</fullName>
    </recommendedName>
</protein>
<evidence type="ECO:0008006" key="3">
    <source>
        <dbReference type="Google" id="ProtNLM"/>
    </source>
</evidence>
<proteinExistence type="predicted"/>
<keyword evidence="2" id="KW-1185">Reference proteome</keyword>
<dbReference type="EMBL" id="JAEUBE010000352">
    <property type="protein sequence ID" value="KAH3664164.1"/>
    <property type="molecule type" value="Genomic_DNA"/>
</dbReference>